<dbReference type="Proteomes" id="UP000198253">
    <property type="component" value="Chromosome I"/>
</dbReference>
<gene>
    <name evidence="2" type="ORF">GA0070618_4451</name>
</gene>
<accession>A0A1C4YVV3</accession>
<sequence>MGMGKTKRGERPRRVGPAPTAGTALPLHRRSLFVVAELAGRALGGDGVRHELFGDGSEIGEYGIDGLIGPAHRSGGGSGGAVMAGVAHNPEVVTTSR</sequence>
<evidence type="ECO:0000313" key="3">
    <source>
        <dbReference type="Proteomes" id="UP000198253"/>
    </source>
</evidence>
<organism evidence="2 3">
    <name type="scientific">Micromonospora echinospora</name>
    <name type="common">Micromonospora purpurea</name>
    <dbReference type="NCBI Taxonomy" id="1877"/>
    <lineage>
        <taxon>Bacteria</taxon>
        <taxon>Bacillati</taxon>
        <taxon>Actinomycetota</taxon>
        <taxon>Actinomycetes</taxon>
        <taxon>Micromonosporales</taxon>
        <taxon>Micromonosporaceae</taxon>
        <taxon>Micromonospora</taxon>
    </lineage>
</organism>
<feature type="region of interest" description="Disordered" evidence="1">
    <location>
        <begin position="1"/>
        <end position="23"/>
    </location>
</feature>
<dbReference type="EMBL" id="LT607413">
    <property type="protein sequence ID" value="SCF24828.1"/>
    <property type="molecule type" value="Genomic_DNA"/>
</dbReference>
<evidence type="ECO:0000256" key="1">
    <source>
        <dbReference type="SAM" id="MobiDB-lite"/>
    </source>
</evidence>
<dbReference type="AlphaFoldDB" id="A0A1C4YVV3"/>
<dbReference type="InParanoid" id="A0A1C4YVV3"/>
<evidence type="ECO:0000313" key="2">
    <source>
        <dbReference type="EMBL" id="SCF24828.1"/>
    </source>
</evidence>
<name>A0A1C4YVV3_MICEC</name>
<keyword evidence="3" id="KW-1185">Reference proteome</keyword>
<reference evidence="3" key="1">
    <citation type="submission" date="2016-06" db="EMBL/GenBank/DDBJ databases">
        <authorList>
            <person name="Varghese N."/>
            <person name="Submissions Spin"/>
        </authorList>
    </citation>
    <scope>NUCLEOTIDE SEQUENCE [LARGE SCALE GENOMIC DNA]</scope>
    <source>
        <strain evidence="3">DSM 43816</strain>
    </source>
</reference>
<protein>
    <submittedName>
        <fullName evidence="2">Uncharacterized protein</fullName>
    </submittedName>
</protein>
<proteinExistence type="predicted"/>